<dbReference type="InterPro" id="IPR001138">
    <property type="entry name" value="Zn2Cys6_DnaBD"/>
</dbReference>
<keyword evidence="4" id="KW-0804">Transcription</keyword>
<dbReference type="SUPFAM" id="SSF57701">
    <property type="entry name" value="Zn2/Cys6 DNA-binding domain"/>
    <property type="match status" value="1"/>
</dbReference>
<dbReference type="PANTHER" id="PTHR47338">
    <property type="entry name" value="ZN(II)2CYS6 TRANSCRIPTION FACTOR (EUROFUNG)-RELATED"/>
    <property type="match status" value="1"/>
</dbReference>
<dbReference type="Pfam" id="PF04082">
    <property type="entry name" value="Fungal_trans"/>
    <property type="match status" value="1"/>
</dbReference>
<dbReference type="InterPro" id="IPR050815">
    <property type="entry name" value="TF_fung"/>
</dbReference>
<dbReference type="Gene3D" id="4.10.240.10">
    <property type="entry name" value="Zn(2)-C6 fungal-type DNA-binding domain"/>
    <property type="match status" value="1"/>
</dbReference>
<organism evidence="8 9">
    <name type="scientific">Coemansia javaensis</name>
    <dbReference type="NCBI Taxonomy" id="2761396"/>
    <lineage>
        <taxon>Eukaryota</taxon>
        <taxon>Fungi</taxon>
        <taxon>Fungi incertae sedis</taxon>
        <taxon>Zoopagomycota</taxon>
        <taxon>Kickxellomycotina</taxon>
        <taxon>Kickxellomycetes</taxon>
        <taxon>Kickxellales</taxon>
        <taxon>Kickxellaceae</taxon>
        <taxon>Coemansia</taxon>
    </lineage>
</organism>
<feature type="region of interest" description="Disordered" evidence="6">
    <location>
        <begin position="1"/>
        <end position="65"/>
    </location>
</feature>
<gene>
    <name evidence="8" type="ORF">H4R18_002669</name>
</gene>
<dbReference type="InterPro" id="IPR036864">
    <property type="entry name" value="Zn2-C6_fun-type_DNA-bd_sf"/>
</dbReference>
<dbReference type="GO" id="GO:0008270">
    <property type="term" value="F:zinc ion binding"/>
    <property type="evidence" value="ECO:0007669"/>
    <property type="project" value="InterPro"/>
</dbReference>
<dbReference type="EMBL" id="JANBUL010000093">
    <property type="protein sequence ID" value="KAJ2781756.1"/>
    <property type="molecule type" value="Genomic_DNA"/>
</dbReference>
<evidence type="ECO:0000256" key="3">
    <source>
        <dbReference type="ARBA" id="ARBA00023015"/>
    </source>
</evidence>
<proteinExistence type="predicted"/>
<dbReference type="CDD" id="cd12148">
    <property type="entry name" value="fungal_TF_MHR"/>
    <property type="match status" value="1"/>
</dbReference>
<keyword evidence="2" id="KW-0479">Metal-binding</keyword>
<accession>A0A9W8LHD6</accession>
<feature type="compositionally biased region" description="Low complexity" evidence="6">
    <location>
        <begin position="7"/>
        <end position="25"/>
    </location>
</feature>
<comment type="subcellular location">
    <subcellularLocation>
        <location evidence="1">Nucleus</location>
    </subcellularLocation>
</comment>
<keyword evidence="5" id="KW-0539">Nucleus</keyword>
<dbReference type="Pfam" id="PF00172">
    <property type="entry name" value="Zn_clus"/>
    <property type="match status" value="1"/>
</dbReference>
<dbReference type="OrthoDB" id="2123952at2759"/>
<dbReference type="CDD" id="cd00067">
    <property type="entry name" value="GAL4"/>
    <property type="match status" value="1"/>
</dbReference>
<dbReference type="PROSITE" id="PS50048">
    <property type="entry name" value="ZN2_CY6_FUNGAL_2"/>
    <property type="match status" value="1"/>
</dbReference>
<dbReference type="GO" id="GO:0006351">
    <property type="term" value="P:DNA-templated transcription"/>
    <property type="evidence" value="ECO:0007669"/>
    <property type="project" value="InterPro"/>
</dbReference>
<reference evidence="8" key="1">
    <citation type="submission" date="2022-07" db="EMBL/GenBank/DDBJ databases">
        <title>Phylogenomic reconstructions and comparative analyses of Kickxellomycotina fungi.</title>
        <authorList>
            <person name="Reynolds N.K."/>
            <person name="Stajich J.E."/>
            <person name="Barry K."/>
            <person name="Grigoriev I.V."/>
            <person name="Crous P."/>
            <person name="Smith M.E."/>
        </authorList>
    </citation>
    <scope>NUCLEOTIDE SEQUENCE</scope>
    <source>
        <strain evidence="8">NBRC 105414</strain>
    </source>
</reference>
<dbReference type="Proteomes" id="UP001140217">
    <property type="component" value="Unassembled WGS sequence"/>
</dbReference>
<keyword evidence="3" id="KW-0805">Transcription regulation</keyword>
<feature type="domain" description="Zn(2)-C6 fungal-type" evidence="7">
    <location>
        <begin position="129"/>
        <end position="159"/>
    </location>
</feature>
<feature type="region of interest" description="Disordered" evidence="6">
    <location>
        <begin position="162"/>
        <end position="200"/>
    </location>
</feature>
<evidence type="ECO:0000313" key="9">
    <source>
        <dbReference type="Proteomes" id="UP001140217"/>
    </source>
</evidence>
<protein>
    <recommendedName>
        <fullName evidence="7">Zn(2)-C6 fungal-type domain-containing protein</fullName>
    </recommendedName>
</protein>
<feature type="compositionally biased region" description="Low complexity" evidence="6">
    <location>
        <begin position="175"/>
        <end position="200"/>
    </location>
</feature>
<dbReference type="PANTHER" id="PTHR47338:SF5">
    <property type="entry name" value="ZN(II)2CYS6 TRANSCRIPTION FACTOR (EUROFUNG)"/>
    <property type="match status" value="1"/>
</dbReference>
<feature type="compositionally biased region" description="Basic residues" evidence="6">
    <location>
        <begin position="162"/>
        <end position="171"/>
    </location>
</feature>
<feature type="compositionally biased region" description="Low complexity" evidence="6">
    <location>
        <begin position="32"/>
        <end position="43"/>
    </location>
</feature>
<comment type="caution">
    <text evidence="8">The sequence shown here is derived from an EMBL/GenBank/DDBJ whole genome shotgun (WGS) entry which is preliminary data.</text>
</comment>
<dbReference type="InterPro" id="IPR007219">
    <property type="entry name" value="XnlR_reg_dom"/>
</dbReference>
<evidence type="ECO:0000259" key="7">
    <source>
        <dbReference type="PROSITE" id="PS50048"/>
    </source>
</evidence>
<dbReference type="GO" id="GO:0005634">
    <property type="term" value="C:nucleus"/>
    <property type="evidence" value="ECO:0007669"/>
    <property type="project" value="UniProtKB-SubCell"/>
</dbReference>
<name>A0A9W8LHD6_9FUNG</name>
<keyword evidence="9" id="KW-1185">Reference proteome</keyword>
<feature type="compositionally biased region" description="Pro residues" evidence="6">
    <location>
        <begin position="44"/>
        <end position="61"/>
    </location>
</feature>
<dbReference type="GO" id="GO:0000981">
    <property type="term" value="F:DNA-binding transcription factor activity, RNA polymerase II-specific"/>
    <property type="evidence" value="ECO:0007669"/>
    <property type="project" value="InterPro"/>
</dbReference>
<dbReference type="AlphaFoldDB" id="A0A9W8LHD6"/>
<evidence type="ECO:0000256" key="4">
    <source>
        <dbReference type="ARBA" id="ARBA00023163"/>
    </source>
</evidence>
<evidence type="ECO:0000256" key="2">
    <source>
        <dbReference type="ARBA" id="ARBA00022723"/>
    </source>
</evidence>
<evidence type="ECO:0000256" key="6">
    <source>
        <dbReference type="SAM" id="MobiDB-lite"/>
    </source>
</evidence>
<dbReference type="GO" id="GO:0003677">
    <property type="term" value="F:DNA binding"/>
    <property type="evidence" value="ECO:0007669"/>
    <property type="project" value="InterPro"/>
</dbReference>
<evidence type="ECO:0000256" key="5">
    <source>
        <dbReference type="ARBA" id="ARBA00023242"/>
    </source>
</evidence>
<evidence type="ECO:0000256" key="1">
    <source>
        <dbReference type="ARBA" id="ARBA00004123"/>
    </source>
</evidence>
<dbReference type="SMART" id="SM00066">
    <property type="entry name" value="GAL4"/>
    <property type="match status" value="1"/>
</dbReference>
<sequence length="814" mass="89772">MTQFLPTRLLSGGSSTSTSSGGSRSPDGAGGVLPPLALQLPALRVPPPPPPLRHPPPPHQPHPLLSHVVRDQPAHVMHDYRYAPYLRHPALLAHAPADPQPSHALAQHAPPVDPARGFMAWHRQRRTRACQNCHLKKIKCEGEGAQCLSCARANIECRWAPMKKRGPKPRPKPPAAAAAAAESLPPTSTTTAAPSPLPAEAYDKRPALGLVHTGHAAQPSRTPSTATTISLTTASLTGSRYHSLSPASAGPAVPPPFDRLVRASEVGSGGPDLEPMDEVLRRFYSDEVPELTRNAVVYFFEYFYGICPIFHPATFVRRVVGGEVDPILLDSLRATVARLLNKHTGAGIDLDRLIEDVEARIISHLGEPTVDYVQAVVVMASLNGGECRFVMYNSLGCLASSLVTRLGWHTLDVCPLRPGASWREWVNTELKRRTFISVYQIDGYLSMVSDRAMTLPPGRIMTLPPAPLEGWDDVTVSRLPDQLRACFDPARTAAEVVRAASIVDPFVHLASLTTIMSRINDFLWKAKIALSAHAHGDRFKPAVRFLDRPALSLPRTGLPIKSLLDFDEFRRITEDLAEWRQCILDTMALTALASGDGHPFAKFGDRAHRTRLMRIRYFCMYTYSTPVLHCLHLTNRPSYFAAQSNGQVFERVPSTASLALTDAPENKLIYEILSCVFADRLNFGLLAYDVHEESWRICVESVYDLVRFLDDHADIPPERHDQAMPFCLLTSLTVLIRNSRICQHQLEEAGGKGSSTADAVRDDLAKTTAALRRLWALLRDLNDVWRISGVEYLLRMMQIEEVANAADLLSGMSL</sequence>
<dbReference type="PROSITE" id="PS00463">
    <property type="entry name" value="ZN2_CY6_FUNGAL_1"/>
    <property type="match status" value="1"/>
</dbReference>
<evidence type="ECO:0000313" key="8">
    <source>
        <dbReference type="EMBL" id="KAJ2781756.1"/>
    </source>
</evidence>